<organism evidence="5 6">
    <name type="scientific">Mesocricetus auratus</name>
    <name type="common">Golden hamster</name>
    <dbReference type="NCBI Taxonomy" id="10036"/>
    <lineage>
        <taxon>Eukaryota</taxon>
        <taxon>Metazoa</taxon>
        <taxon>Chordata</taxon>
        <taxon>Craniata</taxon>
        <taxon>Vertebrata</taxon>
        <taxon>Euteleostomi</taxon>
        <taxon>Mammalia</taxon>
        <taxon>Eutheria</taxon>
        <taxon>Euarchontoglires</taxon>
        <taxon>Glires</taxon>
        <taxon>Rodentia</taxon>
        <taxon>Myomorpha</taxon>
        <taxon>Muroidea</taxon>
        <taxon>Cricetidae</taxon>
        <taxon>Cricetinae</taxon>
        <taxon>Mesocricetus</taxon>
    </lineage>
</organism>
<dbReference type="InterPro" id="IPR019560">
    <property type="entry name" value="Mitochondrial_18_kDa_protein"/>
</dbReference>
<name>A0A1U7Q4U2_MESAU</name>
<protein>
    <recommendedName>
        <fullName evidence="2">Mitochondrial fission process protein 1</fullName>
    </recommendedName>
    <alternativeName>
        <fullName evidence="3">Mitochondrial 18 kDa protein</fullName>
    </alternativeName>
</protein>
<dbReference type="GO" id="GO:0005739">
    <property type="term" value="C:mitochondrion"/>
    <property type="evidence" value="ECO:0007669"/>
    <property type="project" value="TreeGrafter"/>
</dbReference>
<evidence type="ECO:0000313" key="8">
    <source>
        <dbReference type="RefSeq" id="XP_040602758.1"/>
    </source>
</evidence>
<comment type="similarity">
    <text evidence="1">Belongs to the MTFP1 family.</text>
</comment>
<dbReference type="GeneID" id="101833997"/>
<accession>A0A1U7Q4U2</accession>
<evidence type="ECO:0000313" key="7">
    <source>
        <dbReference type="RefSeq" id="XP_040602757.1"/>
    </source>
</evidence>
<feature type="region of interest" description="Disordered" evidence="4">
    <location>
        <begin position="104"/>
        <end position="134"/>
    </location>
</feature>
<dbReference type="PANTHER" id="PTHR11001:SF2">
    <property type="entry name" value="MITOCHONDRIAL FISSION PROCESS PROTEIN 1"/>
    <property type="match status" value="1"/>
</dbReference>
<evidence type="ECO:0000313" key="6">
    <source>
        <dbReference type="RefSeq" id="XP_005068976.2"/>
    </source>
</evidence>
<evidence type="ECO:0000256" key="3">
    <source>
        <dbReference type="ARBA" id="ARBA00029631"/>
    </source>
</evidence>
<evidence type="ECO:0000256" key="2">
    <source>
        <dbReference type="ARBA" id="ARBA00017835"/>
    </source>
</evidence>
<dbReference type="KEGG" id="maua:101833997"/>
<dbReference type="RefSeq" id="XP_040602758.1">
    <property type="nucleotide sequence ID" value="XM_040746824.1"/>
</dbReference>
<keyword evidence="5" id="KW-1185">Reference proteome</keyword>
<gene>
    <name evidence="6 7 8" type="primary">Mtfp1</name>
</gene>
<dbReference type="PANTHER" id="PTHR11001">
    <property type="entry name" value="MITOCHONDRIAL FISSION PROCESS PROTEIN 1"/>
    <property type="match status" value="1"/>
</dbReference>
<sequence>MSAGMPRIYTRTQAHRNTALLQAAHLRRCHLPIESLTCLAPKTNDVCESFALTARRKHNYLQDASLGEGRGCTRQFSDTPCSGDRPTCPSASDFWRVLAQCKQRASGNGSGPEALSRSDWDRAGEVMSEQQRQDSERDLYRDTWVRYLGYANEVGEAFRSMVPAAVVWLSYGVSSSYVLADALDKGKKAGEAPSPEAGRSTRVALAVVDTFVWQSLASVAIPGFTINRLCAASLYALGTMTRWPLTVRKWTTTTLGLLAIPVIIHPIDRSVDFLLDSSLRKLYPSVGKPSSS</sequence>
<evidence type="ECO:0000256" key="4">
    <source>
        <dbReference type="SAM" id="MobiDB-lite"/>
    </source>
</evidence>
<dbReference type="OrthoDB" id="424969at2759"/>
<evidence type="ECO:0000256" key="1">
    <source>
        <dbReference type="ARBA" id="ARBA00009224"/>
    </source>
</evidence>
<dbReference type="STRING" id="10036.ENSMAUP00000022477"/>
<dbReference type="GO" id="GO:0000266">
    <property type="term" value="P:mitochondrial fission"/>
    <property type="evidence" value="ECO:0007669"/>
    <property type="project" value="TreeGrafter"/>
</dbReference>
<dbReference type="RefSeq" id="XP_040602757.1">
    <property type="nucleotide sequence ID" value="XM_040746823.1"/>
</dbReference>
<dbReference type="Proteomes" id="UP000886700">
    <property type="component" value="Unplaced"/>
</dbReference>
<proteinExistence type="inferred from homology"/>
<dbReference type="AlphaFoldDB" id="A0A1U7Q4U2"/>
<reference evidence="6" key="1">
    <citation type="submission" date="2025-04" db="UniProtKB">
        <authorList>
            <consortium name="RefSeq"/>
        </authorList>
    </citation>
    <scope>IDENTIFICATION</scope>
    <source>
        <tissue evidence="7 8">Liver</tissue>
    </source>
</reference>
<dbReference type="CTD" id="51537"/>
<dbReference type="eggNOG" id="KOG3945">
    <property type="taxonomic scope" value="Eukaryota"/>
</dbReference>
<evidence type="ECO:0000313" key="5">
    <source>
        <dbReference type="Proteomes" id="UP000886700"/>
    </source>
</evidence>
<dbReference type="RefSeq" id="XP_005068976.2">
    <property type="nucleotide sequence ID" value="XM_005068919.3"/>
</dbReference>
<dbReference type="Pfam" id="PF10558">
    <property type="entry name" value="MTP18"/>
    <property type="match status" value="2"/>
</dbReference>